<evidence type="ECO:0000256" key="2">
    <source>
        <dbReference type="SAM" id="MobiDB-lite"/>
    </source>
</evidence>
<reference evidence="3" key="1">
    <citation type="submission" date="2022-01" db="EMBL/GenBank/DDBJ databases">
        <authorList>
            <person name="King R."/>
        </authorList>
    </citation>
    <scope>NUCLEOTIDE SEQUENCE</scope>
</reference>
<feature type="region of interest" description="Disordered" evidence="2">
    <location>
        <begin position="253"/>
        <end position="277"/>
    </location>
</feature>
<name>A0A9P0HMM1_NEZVI</name>
<dbReference type="EMBL" id="OV725082">
    <property type="protein sequence ID" value="CAH1404497.1"/>
    <property type="molecule type" value="Genomic_DNA"/>
</dbReference>
<keyword evidence="4" id="KW-1185">Reference proteome</keyword>
<dbReference type="OrthoDB" id="6619519at2759"/>
<gene>
    <name evidence="3" type="ORF">NEZAVI_LOCUS12898</name>
</gene>
<feature type="compositionally biased region" description="Polar residues" evidence="2">
    <location>
        <begin position="256"/>
        <end position="275"/>
    </location>
</feature>
<proteinExistence type="predicted"/>
<dbReference type="AlphaFoldDB" id="A0A9P0HMM1"/>
<protein>
    <submittedName>
        <fullName evidence="3">Uncharacterized protein</fullName>
    </submittedName>
</protein>
<organism evidence="3 4">
    <name type="scientific">Nezara viridula</name>
    <name type="common">Southern green stink bug</name>
    <name type="synonym">Cimex viridulus</name>
    <dbReference type="NCBI Taxonomy" id="85310"/>
    <lineage>
        <taxon>Eukaryota</taxon>
        <taxon>Metazoa</taxon>
        <taxon>Ecdysozoa</taxon>
        <taxon>Arthropoda</taxon>
        <taxon>Hexapoda</taxon>
        <taxon>Insecta</taxon>
        <taxon>Pterygota</taxon>
        <taxon>Neoptera</taxon>
        <taxon>Paraneoptera</taxon>
        <taxon>Hemiptera</taxon>
        <taxon>Heteroptera</taxon>
        <taxon>Panheteroptera</taxon>
        <taxon>Pentatomomorpha</taxon>
        <taxon>Pentatomoidea</taxon>
        <taxon>Pentatomidae</taxon>
        <taxon>Pentatominae</taxon>
        <taxon>Nezara</taxon>
    </lineage>
</organism>
<evidence type="ECO:0000313" key="3">
    <source>
        <dbReference type="EMBL" id="CAH1404497.1"/>
    </source>
</evidence>
<evidence type="ECO:0000313" key="4">
    <source>
        <dbReference type="Proteomes" id="UP001152798"/>
    </source>
</evidence>
<sequence length="290" mass="33936">MSLTLSDDLNEVLTSFYEHAKEHTMLKGKLQDSEKFIAVLKLEVAEARRAEKRASTNLKRVQENVLQLQGIISNLTAIREENEKLRNDLRNLEILLESEKKNLTLHEQQWINDKENLVKSNKEELENMKKIRNMEAISFNQELNRLKEENEQKIEEMKKEFKKIENEYKNNLSRTAEEYEEKILNLNRNLIAANNEVKNLRQVSGHETIYNLVDFGQSKNDRIIQQPLSFARYQPLPIISKASQMFAAESEELNKQHTTPPNNQIKIGDAKTNSATKRRKLYCRTDDPLL</sequence>
<keyword evidence="1" id="KW-0175">Coiled coil</keyword>
<dbReference type="Proteomes" id="UP001152798">
    <property type="component" value="Chromosome 6"/>
</dbReference>
<evidence type="ECO:0000256" key="1">
    <source>
        <dbReference type="SAM" id="Coils"/>
    </source>
</evidence>
<feature type="coiled-coil region" evidence="1">
    <location>
        <begin position="44"/>
        <end position="203"/>
    </location>
</feature>
<accession>A0A9P0HMM1</accession>